<name>A0A9P8NET7_ASPFM</name>
<dbReference type="InterPro" id="IPR020845">
    <property type="entry name" value="AMP-binding_CS"/>
</dbReference>
<proteinExistence type="predicted"/>
<gene>
    <name evidence="5" type="ORF">KXV57_007342</name>
</gene>
<evidence type="ECO:0000256" key="2">
    <source>
        <dbReference type="ARBA" id="ARBA00022553"/>
    </source>
</evidence>
<dbReference type="EMBL" id="JAIBSC010000059">
    <property type="protein sequence ID" value="KAH1902521.1"/>
    <property type="molecule type" value="Genomic_DNA"/>
</dbReference>
<dbReference type="InterPro" id="IPR051414">
    <property type="entry name" value="Adenylate-forming_Reductase"/>
</dbReference>
<dbReference type="Pfam" id="PF11951">
    <property type="entry name" value="Fungal_trans_2"/>
    <property type="match status" value="1"/>
</dbReference>
<dbReference type="PANTHER" id="PTHR43439">
    <property type="entry name" value="PHENYLACETATE-COENZYME A LIGASE"/>
    <property type="match status" value="1"/>
</dbReference>
<dbReference type="InterPro" id="IPR009081">
    <property type="entry name" value="PP-bd_ACP"/>
</dbReference>
<dbReference type="InterPro" id="IPR006162">
    <property type="entry name" value="Ppantetheine_attach_site"/>
</dbReference>
<dbReference type="Gene3D" id="1.10.1200.10">
    <property type="entry name" value="ACP-like"/>
    <property type="match status" value="1"/>
</dbReference>
<dbReference type="InterPro" id="IPR036736">
    <property type="entry name" value="ACP-like_sf"/>
</dbReference>
<dbReference type="InterPro" id="IPR013120">
    <property type="entry name" value="FAR_NAD-bd"/>
</dbReference>
<dbReference type="Proteomes" id="UP000813423">
    <property type="component" value="Unassembled WGS sequence"/>
</dbReference>
<dbReference type="PROSITE" id="PS00012">
    <property type="entry name" value="PHOSPHOPANTETHEINE"/>
    <property type="match status" value="1"/>
</dbReference>
<feature type="domain" description="Carrier" evidence="4">
    <location>
        <begin position="563"/>
        <end position="646"/>
    </location>
</feature>
<evidence type="ECO:0000256" key="3">
    <source>
        <dbReference type="SAM" id="MobiDB-lite"/>
    </source>
</evidence>
<dbReference type="InterPro" id="IPR036291">
    <property type="entry name" value="NAD(P)-bd_dom_sf"/>
</dbReference>
<dbReference type="PROSITE" id="PS50075">
    <property type="entry name" value="CARRIER"/>
    <property type="match status" value="1"/>
</dbReference>
<sequence>MEAVVDTTSETAKPPQRLLATVVDSLALECPTRRFCLIPNGKDVHQGFREVTFRDLCCAVNRMSWWMEKHLASSVKGATIAYLGSNDIRYIILMLASHKTGCTIFFPSTRLSNEAYDSVFGATQTKMLLFSPEKHPLVSGLTGPSKAISSLEVPSVPEMLNDNPDVKNYPFTSTFEEFEDKTAFIIHSSGTTGMPKPVSLTHGYLGTVDYSAFMPRPAGRSPSFFQDLLSADPHPRDPVLSVTPYFHIMGLVSFFVSIFHNIPFVTISDQPLSVSLLVDIIRATHPTATILPPSILEDMSLSQEALECLGTLKFVCYGGAPLAKQVGDKVSQYTQLRNAIGSTEIGIIGSLVPEGKENWGYFEWNPAYGIDMQPVADDVYELVIPRLEDSRRMHGIFHTFPSFKEYRSKDLYVRHPKIPKLWQYRGRLDDVIVLSNGEKLNPVTLEKVVEGHPFVRRALVFGQGRFQTGLLIEPAIDDRAGKIDERNFVDMIWPLVQTANQNVPRYGQVLKNMIRLASPAKPFKLTPKGTTQRHAVNADYAEEIDAMYATHEKQLGPKLPSTIDSESVHCYVHEVITSLTGRSDIRPSDDLFGLGLDSLQATQLSNILRSAVLSYNPALSTENITVQNIYTRPTTDKLAGLLLGVLQEQKEQAAIAPTESRSERIAGLVSKYTADLPARYVNSPTQLPRLSTVILTGSTGSLGTYILSGLLNDPHVAKVYCFNRAADAATRQRQGFAEKGLDASLLEDPSKVEFLHVSFGDKHFGLDDSMYSKLLDTVDLIVHNAWKVNFNHPVSSFEDPHIKGVREFVNFSLEARYNTHLAFVSSVSTIAGWTPSSDESAVPELPMDTVDAVLKQGYGESKHVGERICLEASRTSGVPTSVLRVGQIAGPDSRLGLWNPHEWLPSVVKTSKSMGKVPDTLGSVLVDWIAVDTLAKITIEILLSRRSSLSTQRHAVFHLTNPSQIPWASLIPAIQERYPMSVVSLAEWVEELEHIRNPSPQDLAKRPALKLLSFYQALARNAGAPNAEISVENSKKASRTMASLGPVSLAQMSNWLNQNFKFKAGKPYRARRAPRADATGSERSMSNRDDYKADGESMILSTPVSTLSSPTINVLQGLSLVADDLSQPYSSTSIHIVSKWFRSLPSLYGRNRTLDATVRCFTAHHTSKVLQDVQMARYSRFAYIEALSRLRKSLDAPSERLSADIFCAVLLLCLYELFANNQSPDTWMKHAKAVSQLAEIRGSNAYKDQFNNTLLKAARGLIVMHSVFSGERCFLASERWHAVMRQRINSFYSEELEDLLEEFIALFTLAPSLVHALYDIKASDMTSPATWKKASETLTRILEMQNRLLEWYSRFSRIAPPACERLSSTNDAVYPTVLYYSDLNIASIFNSYHAYMAIIHEALRTLGYPGEHGAMVAFFRDQICKSVEYNGAGPLGPYRMGFPLRVAYEVADPKTKAWIENRLAQMSQYYAAVQPNNFATQFD</sequence>
<dbReference type="Pfam" id="PF07993">
    <property type="entry name" value="NAD_binding_4"/>
    <property type="match status" value="1"/>
</dbReference>
<keyword evidence="1" id="KW-0596">Phosphopantetheine</keyword>
<protein>
    <recommendedName>
        <fullName evidence="4">Carrier domain-containing protein</fullName>
    </recommendedName>
</protein>
<dbReference type="InterPro" id="IPR000873">
    <property type="entry name" value="AMP-dep_synth/lig_dom"/>
</dbReference>
<evidence type="ECO:0000313" key="6">
    <source>
        <dbReference type="Proteomes" id="UP000813423"/>
    </source>
</evidence>
<feature type="region of interest" description="Disordered" evidence="3">
    <location>
        <begin position="1071"/>
        <end position="1090"/>
    </location>
</feature>
<dbReference type="InterPro" id="IPR021858">
    <property type="entry name" value="Fun_TF"/>
</dbReference>
<dbReference type="InterPro" id="IPR042099">
    <property type="entry name" value="ANL_N_sf"/>
</dbReference>
<dbReference type="Pfam" id="PF00550">
    <property type="entry name" value="PP-binding"/>
    <property type="match status" value="1"/>
</dbReference>
<dbReference type="Pfam" id="PF23562">
    <property type="entry name" value="AMP-binding_C_3"/>
    <property type="match status" value="1"/>
</dbReference>
<keyword evidence="2" id="KW-0597">Phosphoprotein</keyword>
<dbReference type="SUPFAM" id="SSF47336">
    <property type="entry name" value="ACP-like"/>
    <property type="match status" value="1"/>
</dbReference>
<evidence type="ECO:0000259" key="4">
    <source>
        <dbReference type="PROSITE" id="PS50075"/>
    </source>
</evidence>
<dbReference type="Gene3D" id="3.40.50.12780">
    <property type="entry name" value="N-terminal domain of ligase-like"/>
    <property type="match status" value="1"/>
</dbReference>
<dbReference type="PANTHER" id="PTHR43439:SF2">
    <property type="entry name" value="ENZYME, PUTATIVE (JCVI)-RELATED"/>
    <property type="match status" value="1"/>
</dbReference>
<organism evidence="5 6">
    <name type="scientific">Aspergillus fumigatus</name>
    <name type="common">Neosartorya fumigata</name>
    <dbReference type="NCBI Taxonomy" id="746128"/>
    <lineage>
        <taxon>Eukaryota</taxon>
        <taxon>Fungi</taxon>
        <taxon>Dikarya</taxon>
        <taxon>Ascomycota</taxon>
        <taxon>Pezizomycotina</taxon>
        <taxon>Eurotiomycetes</taxon>
        <taxon>Eurotiomycetidae</taxon>
        <taxon>Eurotiales</taxon>
        <taxon>Aspergillaceae</taxon>
        <taxon>Aspergillus</taxon>
        <taxon>Aspergillus subgen. Fumigati</taxon>
    </lineage>
</organism>
<dbReference type="Gene3D" id="3.40.50.720">
    <property type="entry name" value="NAD(P)-binding Rossmann-like Domain"/>
    <property type="match status" value="1"/>
</dbReference>
<dbReference type="SUPFAM" id="SSF56801">
    <property type="entry name" value="Acetyl-CoA synthetase-like"/>
    <property type="match status" value="1"/>
</dbReference>
<evidence type="ECO:0000313" key="5">
    <source>
        <dbReference type="EMBL" id="KAH1902521.1"/>
    </source>
</evidence>
<comment type="caution">
    <text evidence="5">The sequence shown here is derived from an EMBL/GenBank/DDBJ whole genome shotgun (WGS) entry which is preliminary data.</text>
</comment>
<dbReference type="PROSITE" id="PS00455">
    <property type="entry name" value="AMP_BINDING"/>
    <property type="match status" value="1"/>
</dbReference>
<dbReference type="Pfam" id="PF00501">
    <property type="entry name" value="AMP-binding"/>
    <property type="match status" value="1"/>
</dbReference>
<reference evidence="5" key="1">
    <citation type="submission" date="2021-08" db="EMBL/GenBank/DDBJ databases">
        <title>Global Aspergillus fumigatus from environmental and clinical sources.</title>
        <authorList>
            <person name="Barber A."/>
            <person name="Sae-Ong T."/>
        </authorList>
    </citation>
    <scope>NUCLEOTIDE SEQUENCE</scope>
    <source>
        <strain evidence="5">NRZ-2016-071</strain>
    </source>
</reference>
<evidence type="ECO:0000256" key="1">
    <source>
        <dbReference type="ARBA" id="ARBA00022450"/>
    </source>
</evidence>
<dbReference type="SUPFAM" id="SSF51735">
    <property type="entry name" value="NAD(P)-binding Rossmann-fold domains"/>
    <property type="match status" value="1"/>
</dbReference>
<accession>A0A9P8NET7</accession>